<gene>
    <name evidence="16" type="ORF">MERGE_002292</name>
</gene>
<feature type="compositionally biased region" description="Low complexity" evidence="14">
    <location>
        <begin position="147"/>
        <end position="163"/>
    </location>
</feature>
<organism evidence="16 17">
    <name type="scientific">Pneumocystis wakefieldiae</name>
    <dbReference type="NCBI Taxonomy" id="38082"/>
    <lineage>
        <taxon>Eukaryota</taxon>
        <taxon>Fungi</taxon>
        <taxon>Dikarya</taxon>
        <taxon>Ascomycota</taxon>
        <taxon>Taphrinomycotina</taxon>
        <taxon>Pneumocystomycetes</taxon>
        <taxon>Pneumocystaceae</taxon>
        <taxon>Pneumocystis</taxon>
    </lineage>
</organism>
<dbReference type="Gene3D" id="1.20.5.170">
    <property type="match status" value="1"/>
</dbReference>
<dbReference type="GO" id="GO:0017056">
    <property type="term" value="F:structural constituent of nuclear pore"/>
    <property type="evidence" value="ECO:0007669"/>
    <property type="project" value="InterPro"/>
</dbReference>
<feature type="region of interest" description="Disordered" evidence="14">
    <location>
        <begin position="129"/>
        <end position="295"/>
    </location>
</feature>
<evidence type="ECO:0000256" key="1">
    <source>
        <dbReference type="ARBA" id="ARBA00004335"/>
    </source>
</evidence>
<evidence type="ECO:0000313" key="16">
    <source>
        <dbReference type="EMBL" id="QSL64988.1"/>
    </source>
</evidence>
<evidence type="ECO:0000256" key="12">
    <source>
        <dbReference type="ARBA" id="ARBA00078941"/>
    </source>
</evidence>
<dbReference type="GO" id="GO:0006405">
    <property type="term" value="P:RNA export from nucleus"/>
    <property type="evidence" value="ECO:0007669"/>
    <property type="project" value="TreeGrafter"/>
</dbReference>
<comment type="subcellular location">
    <subcellularLocation>
        <location evidence="1">Nucleus membrane</location>
        <topology evidence="1">Peripheral membrane protein</topology>
        <orientation evidence="1">Cytoplasmic side</orientation>
    </subcellularLocation>
    <subcellularLocation>
        <location evidence="3">Nucleus membrane</location>
        <topology evidence="3">Peripheral membrane protein</topology>
        <orientation evidence="3">Nucleoplasmic side</orientation>
    </subcellularLocation>
    <subcellularLocation>
        <location evidence="2">Nucleus</location>
        <location evidence="2">Nuclear pore complex</location>
    </subcellularLocation>
</comment>
<keyword evidence="5" id="KW-0813">Transport</keyword>
<dbReference type="AlphaFoldDB" id="A0A899G0W2"/>
<feature type="compositionally biased region" description="Low complexity" evidence="14">
    <location>
        <begin position="190"/>
        <end position="200"/>
    </location>
</feature>
<keyword evidence="10" id="KW-0539">Nucleus</keyword>
<evidence type="ECO:0000256" key="3">
    <source>
        <dbReference type="ARBA" id="ARBA00004620"/>
    </source>
</evidence>
<feature type="compositionally biased region" description="Low complexity" evidence="14">
    <location>
        <begin position="221"/>
        <end position="234"/>
    </location>
</feature>
<dbReference type="GO" id="GO:0031965">
    <property type="term" value="C:nuclear membrane"/>
    <property type="evidence" value="ECO:0007669"/>
    <property type="project" value="UniProtKB-SubCell"/>
</dbReference>
<keyword evidence="7" id="KW-0653">Protein transport</keyword>
<reference evidence="16" key="1">
    <citation type="submission" date="2020-06" db="EMBL/GenBank/DDBJ databases">
        <title>Genomes of multiple members of Pneumocystis genus reveal paths to human pathogen Pneumocystis jirovecii.</title>
        <authorList>
            <person name="Cisse O.H."/>
            <person name="Ma L."/>
            <person name="Dekker J."/>
            <person name="Khil P."/>
            <person name="Jo J."/>
            <person name="Brenchley J."/>
            <person name="Blair R."/>
            <person name="Pahar B."/>
            <person name="Chabe M."/>
            <person name="Van Rompay K.A."/>
            <person name="Keesler R."/>
            <person name="Sukura A."/>
            <person name="Hirsch V."/>
            <person name="Kutty G."/>
            <person name="Liu Y."/>
            <person name="Peng L."/>
            <person name="Chen J."/>
            <person name="Song J."/>
            <person name="Weissenbacher-Lang C."/>
            <person name="Xu J."/>
            <person name="Upham N.S."/>
            <person name="Stajich J.E."/>
            <person name="Cuomo C.A."/>
            <person name="Cushion M.T."/>
            <person name="Kovacs J.A."/>
        </authorList>
    </citation>
    <scope>NUCLEOTIDE SEQUENCE</scope>
    <source>
        <strain evidence="16">2A</strain>
    </source>
</reference>
<dbReference type="GO" id="GO:0051028">
    <property type="term" value="P:mRNA transport"/>
    <property type="evidence" value="ECO:0007669"/>
    <property type="project" value="UniProtKB-KW"/>
</dbReference>
<evidence type="ECO:0000256" key="2">
    <source>
        <dbReference type="ARBA" id="ARBA00004567"/>
    </source>
</evidence>
<feature type="compositionally biased region" description="Polar residues" evidence="14">
    <location>
        <begin position="273"/>
        <end position="295"/>
    </location>
</feature>
<dbReference type="InterPro" id="IPR026010">
    <property type="entry name" value="NSP1/NUP62"/>
</dbReference>
<name>A0A899G0W2_9ASCO</name>
<protein>
    <recommendedName>
        <fullName evidence="11">Nucleoporin NSP1</fullName>
    </recommendedName>
    <alternativeName>
        <fullName evidence="12">Nuclear pore protein NSP1</fullName>
    </alternativeName>
    <alternativeName>
        <fullName evidence="13">Nucleoskeletal-like protein</fullName>
    </alternativeName>
</protein>
<evidence type="ECO:0000256" key="6">
    <source>
        <dbReference type="ARBA" id="ARBA00022816"/>
    </source>
</evidence>
<dbReference type="EMBL" id="CP054535">
    <property type="protein sequence ID" value="QSL64988.1"/>
    <property type="molecule type" value="Genomic_DNA"/>
</dbReference>
<dbReference type="GO" id="GO:0005543">
    <property type="term" value="F:phospholipid binding"/>
    <property type="evidence" value="ECO:0007669"/>
    <property type="project" value="TreeGrafter"/>
</dbReference>
<feature type="compositionally biased region" description="Basic and acidic residues" evidence="14">
    <location>
        <begin position="235"/>
        <end position="244"/>
    </location>
</feature>
<dbReference type="Pfam" id="PF05064">
    <property type="entry name" value="Nsp1_C"/>
    <property type="match status" value="1"/>
</dbReference>
<accession>A0A899G0W2</accession>
<feature type="region of interest" description="Disordered" evidence="14">
    <location>
        <begin position="51"/>
        <end position="71"/>
    </location>
</feature>
<evidence type="ECO:0000256" key="14">
    <source>
        <dbReference type="SAM" id="MobiDB-lite"/>
    </source>
</evidence>
<feature type="region of interest" description="Disordered" evidence="14">
    <location>
        <begin position="1"/>
        <end position="39"/>
    </location>
</feature>
<keyword evidence="6" id="KW-0509">mRNA transport</keyword>
<dbReference type="GO" id="GO:0006606">
    <property type="term" value="P:protein import into nucleus"/>
    <property type="evidence" value="ECO:0007669"/>
    <property type="project" value="TreeGrafter"/>
</dbReference>
<evidence type="ECO:0000256" key="13">
    <source>
        <dbReference type="ARBA" id="ARBA00081079"/>
    </source>
</evidence>
<evidence type="ECO:0000256" key="9">
    <source>
        <dbReference type="ARBA" id="ARBA00023132"/>
    </source>
</evidence>
<feature type="domain" description="Nucleoporin NSP1-like C-terminal" evidence="15">
    <location>
        <begin position="311"/>
        <end position="413"/>
    </location>
</feature>
<keyword evidence="17" id="KW-1185">Reference proteome</keyword>
<evidence type="ECO:0000313" key="17">
    <source>
        <dbReference type="Proteomes" id="UP000663699"/>
    </source>
</evidence>
<evidence type="ECO:0000259" key="15">
    <source>
        <dbReference type="Pfam" id="PF05064"/>
    </source>
</evidence>
<dbReference type="Proteomes" id="UP000663699">
    <property type="component" value="Chromosome 4"/>
</dbReference>
<evidence type="ECO:0000256" key="7">
    <source>
        <dbReference type="ARBA" id="ARBA00022927"/>
    </source>
</evidence>
<feature type="compositionally biased region" description="Polar residues" evidence="14">
    <location>
        <begin position="177"/>
        <end position="189"/>
    </location>
</feature>
<keyword evidence="8" id="KW-0811">Translocation</keyword>
<sequence length="527" mass="56618">MTSEFLFKNVLDKNSKQPTINTGDSSEKSASTNTPATPVVPLSFTPTAFKFGDSTTPAGQPPAYPLGKVGGHDGGALENKGFQLGASGTIFGKAADSVASSSSTPFVFGSGMPQLDSKSATQNKTTFTFGSLSEKNTQTSQEKQAESTPSFSFGVSSTSSTIFDSGTAKTDAPTVSAEKSSAPSNNLKPTTTFSFGSSSTQQNLLKPPSFSAQKPQEFKPTFTFGATSTASAKATSEDPKESEASKPSFTADTSASTTSTSTSFNPPTFASSNIPSLGTKDSSQTSTKPVSEATSSASSTFIVPKSLSGTSTQEIGGSNLKSKTLKDIINKWTRDLDNYSRQFIQQATEVSKWDRLLIESGDKISKLYTDTIEAEQIQSKIDQTLTYIESQQNEMSAFLDQYESQVQELSERQFCRPDGMQPADQEREKVYTLAEKLTEKLDGLGRNLGSMIDEINAASNLINKTSEDDPLSSVVKILNSHLSSLQWIQSTTTKLHYKIDEVKKAEHSIEKQLEENAFYDGQNIGFS</sequence>
<dbReference type="PANTHER" id="PTHR12084:SF0">
    <property type="entry name" value="NUCLEAR PORE GLYCOPROTEIN P62"/>
    <property type="match status" value="1"/>
</dbReference>
<comment type="similarity">
    <text evidence="4">Belongs to the nucleoporin NSP1/NUP62 family.</text>
</comment>
<keyword evidence="9" id="KW-0906">Nuclear pore complex</keyword>
<feature type="compositionally biased region" description="Polar residues" evidence="14">
    <location>
        <begin position="129"/>
        <end position="142"/>
    </location>
</feature>
<dbReference type="PANTHER" id="PTHR12084">
    <property type="entry name" value="NUCLEAR PORE GLYCOPROTEIN P62-RELATED"/>
    <property type="match status" value="1"/>
</dbReference>
<evidence type="ECO:0000256" key="10">
    <source>
        <dbReference type="ARBA" id="ARBA00023242"/>
    </source>
</evidence>
<evidence type="ECO:0000256" key="5">
    <source>
        <dbReference type="ARBA" id="ARBA00022448"/>
    </source>
</evidence>
<feature type="compositionally biased region" description="Low complexity" evidence="14">
    <location>
        <begin position="247"/>
        <end position="272"/>
    </location>
</feature>
<proteinExistence type="inferred from homology"/>
<evidence type="ECO:0000256" key="8">
    <source>
        <dbReference type="ARBA" id="ARBA00023010"/>
    </source>
</evidence>
<evidence type="ECO:0000256" key="11">
    <source>
        <dbReference type="ARBA" id="ARBA00068864"/>
    </source>
</evidence>
<dbReference type="OrthoDB" id="344345at2759"/>
<dbReference type="FunFam" id="1.20.5.170:FF:000040">
    <property type="entry name" value="Nuclear pore glycoprotein p62"/>
    <property type="match status" value="1"/>
</dbReference>
<dbReference type="InterPro" id="IPR007758">
    <property type="entry name" value="Nucleoporin_NSP1_C"/>
</dbReference>
<evidence type="ECO:0000256" key="4">
    <source>
        <dbReference type="ARBA" id="ARBA00005911"/>
    </source>
</evidence>
<feature type="compositionally biased region" description="Polar residues" evidence="14">
    <location>
        <begin position="16"/>
        <end position="36"/>
    </location>
</feature>
<dbReference type="GO" id="GO:0044613">
    <property type="term" value="C:nuclear pore central transport channel"/>
    <property type="evidence" value="ECO:0007669"/>
    <property type="project" value="TreeGrafter"/>
</dbReference>